<dbReference type="SMART" id="SM00490">
    <property type="entry name" value="HELICc"/>
    <property type="match status" value="1"/>
</dbReference>
<evidence type="ECO:0000313" key="10">
    <source>
        <dbReference type="EMBL" id="KAK4534769.1"/>
    </source>
</evidence>
<dbReference type="CDD" id="cd18787">
    <property type="entry name" value="SF2_C_DEAD"/>
    <property type="match status" value="1"/>
</dbReference>
<dbReference type="Gene3D" id="3.40.50.300">
    <property type="entry name" value="P-loop containing nucleotide triphosphate hydrolases"/>
    <property type="match status" value="2"/>
</dbReference>
<comment type="caution">
    <text evidence="10">The sequence shown here is derived from an EMBL/GenBank/DDBJ whole genome shotgun (WGS) entry which is preliminary data.</text>
</comment>
<dbReference type="InterPro" id="IPR035979">
    <property type="entry name" value="RBD_domain_sf"/>
</dbReference>
<dbReference type="EMBL" id="JANCYW010000002">
    <property type="protein sequence ID" value="KAK4534769.1"/>
    <property type="molecule type" value="Genomic_DNA"/>
</dbReference>
<feature type="region of interest" description="Disordered" evidence="7">
    <location>
        <begin position="155"/>
        <end position="174"/>
    </location>
</feature>
<evidence type="ECO:0000256" key="1">
    <source>
        <dbReference type="ARBA" id="ARBA00006517"/>
    </source>
</evidence>
<dbReference type="PANTHER" id="PTHR47959:SF1">
    <property type="entry name" value="ATP-DEPENDENT RNA HELICASE DBPA"/>
    <property type="match status" value="1"/>
</dbReference>
<evidence type="ECO:0000313" key="11">
    <source>
        <dbReference type="Proteomes" id="UP001301350"/>
    </source>
</evidence>
<keyword evidence="3 6" id="KW-0378">Hydrolase</keyword>
<feature type="region of interest" description="Disordered" evidence="7">
    <location>
        <begin position="673"/>
        <end position="771"/>
    </location>
</feature>
<dbReference type="GO" id="GO:0005829">
    <property type="term" value="C:cytosol"/>
    <property type="evidence" value="ECO:0007669"/>
    <property type="project" value="TreeGrafter"/>
</dbReference>
<dbReference type="InterPro" id="IPR012562">
    <property type="entry name" value="GUCT"/>
</dbReference>
<evidence type="ECO:0000256" key="6">
    <source>
        <dbReference type="RuleBase" id="RU000492"/>
    </source>
</evidence>
<accession>A0AAV9IRJ5</accession>
<dbReference type="InterPro" id="IPR050079">
    <property type="entry name" value="DEAD_box_RNA_helicase"/>
</dbReference>
<dbReference type="SUPFAM" id="SSF54928">
    <property type="entry name" value="RNA-binding domain, RBD"/>
    <property type="match status" value="1"/>
</dbReference>
<evidence type="ECO:0000256" key="4">
    <source>
        <dbReference type="ARBA" id="ARBA00022806"/>
    </source>
</evidence>
<evidence type="ECO:0000256" key="5">
    <source>
        <dbReference type="ARBA" id="ARBA00022840"/>
    </source>
</evidence>
<evidence type="ECO:0000259" key="8">
    <source>
        <dbReference type="PROSITE" id="PS51192"/>
    </source>
</evidence>
<evidence type="ECO:0000256" key="2">
    <source>
        <dbReference type="ARBA" id="ARBA00022741"/>
    </source>
</evidence>
<dbReference type="Pfam" id="PF08152">
    <property type="entry name" value="GUCT"/>
    <property type="match status" value="1"/>
</dbReference>
<feature type="compositionally biased region" description="Basic residues" evidence="7">
    <location>
        <begin position="759"/>
        <end position="771"/>
    </location>
</feature>
<keyword evidence="4 6" id="KW-0347">Helicase</keyword>
<dbReference type="PROSITE" id="PS00039">
    <property type="entry name" value="DEAD_ATP_HELICASE"/>
    <property type="match status" value="1"/>
</dbReference>
<dbReference type="InterPro" id="IPR027417">
    <property type="entry name" value="P-loop_NTPase"/>
</dbReference>
<dbReference type="GO" id="GO:0003724">
    <property type="term" value="F:RNA helicase activity"/>
    <property type="evidence" value="ECO:0007669"/>
    <property type="project" value="UniProtKB-EC"/>
</dbReference>
<dbReference type="PROSITE" id="PS51194">
    <property type="entry name" value="HELICASE_CTER"/>
    <property type="match status" value="1"/>
</dbReference>
<dbReference type="GO" id="GO:0005524">
    <property type="term" value="F:ATP binding"/>
    <property type="evidence" value="ECO:0007669"/>
    <property type="project" value="UniProtKB-KW"/>
</dbReference>
<feature type="compositionally biased region" description="Gly residues" evidence="7">
    <location>
        <begin position="713"/>
        <end position="723"/>
    </location>
</feature>
<evidence type="ECO:0000259" key="9">
    <source>
        <dbReference type="PROSITE" id="PS51194"/>
    </source>
</evidence>
<dbReference type="GO" id="GO:0003723">
    <property type="term" value="F:RNA binding"/>
    <property type="evidence" value="ECO:0007669"/>
    <property type="project" value="UniProtKB-KW"/>
</dbReference>
<dbReference type="InterPro" id="IPR001650">
    <property type="entry name" value="Helicase_C-like"/>
</dbReference>
<keyword evidence="2 6" id="KW-0547">Nucleotide-binding</keyword>
<feature type="compositionally biased region" description="Basic and acidic residues" evidence="7">
    <location>
        <begin position="730"/>
        <end position="758"/>
    </location>
</feature>
<dbReference type="SMART" id="SM00487">
    <property type="entry name" value="DEXDc"/>
    <property type="match status" value="1"/>
</dbReference>
<dbReference type="GO" id="GO:0016787">
    <property type="term" value="F:hydrolase activity"/>
    <property type="evidence" value="ECO:0007669"/>
    <property type="project" value="UniProtKB-KW"/>
</dbReference>
<feature type="domain" description="Helicase ATP-binding" evidence="8">
    <location>
        <begin position="112"/>
        <end position="313"/>
    </location>
</feature>
<feature type="domain" description="Helicase C-terminal" evidence="9">
    <location>
        <begin position="344"/>
        <end position="497"/>
    </location>
</feature>
<dbReference type="InterPro" id="IPR000629">
    <property type="entry name" value="RNA-helicase_DEAD-box_CS"/>
</dbReference>
<name>A0AAV9IRJ5_CYACA</name>
<dbReference type="InterPro" id="IPR014001">
    <property type="entry name" value="Helicase_ATP-bd"/>
</dbReference>
<dbReference type="Proteomes" id="UP001301350">
    <property type="component" value="Unassembled WGS sequence"/>
</dbReference>
<comment type="similarity">
    <text evidence="1">Belongs to the DEAD box helicase family. DDX21/DDX50 subfamily.</text>
</comment>
<dbReference type="InterPro" id="IPR011545">
    <property type="entry name" value="DEAD/DEAH_box_helicase_dom"/>
</dbReference>
<dbReference type="Pfam" id="PF00270">
    <property type="entry name" value="DEAD"/>
    <property type="match status" value="1"/>
</dbReference>
<dbReference type="PROSITE" id="PS51192">
    <property type="entry name" value="HELICASE_ATP_BIND_1"/>
    <property type="match status" value="1"/>
</dbReference>
<reference evidence="10 11" key="1">
    <citation type="submission" date="2022-07" db="EMBL/GenBank/DDBJ databases">
        <title>Genome-wide signatures of adaptation to extreme environments.</title>
        <authorList>
            <person name="Cho C.H."/>
            <person name="Yoon H.S."/>
        </authorList>
    </citation>
    <scope>NUCLEOTIDE SEQUENCE [LARGE SCALE GENOMIC DNA]</scope>
    <source>
        <strain evidence="10 11">DBV 063 E5</strain>
    </source>
</reference>
<gene>
    <name evidence="10" type="ORF">CDCA_CDCA02G0794</name>
</gene>
<evidence type="ECO:0000256" key="3">
    <source>
        <dbReference type="ARBA" id="ARBA00022801"/>
    </source>
</evidence>
<dbReference type="InterPro" id="IPR044742">
    <property type="entry name" value="DEAD/DEAH_RhlB"/>
</dbReference>
<proteinExistence type="inferred from homology"/>
<dbReference type="AlphaFoldDB" id="A0AAV9IRJ5"/>
<dbReference type="PANTHER" id="PTHR47959">
    <property type="entry name" value="ATP-DEPENDENT RNA HELICASE RHLE-RELATED"/>
    <property type="match status" value="1"/>
</dbReference>
<organism evidence="10 11">
    <name type="scientific">Cyanidium caldarium</name>
    <name type="common">Red alga</name>
    <dbReference type="NCBI Taxonomy" id="2771"/>
    <lineage>
        <taxon>Eukaryota</taxon>
        <taxon>Rhodophyta</taxon>
        <taxon>Bangiophyceae</taxon>
        <taxon>Cyanidiales</taxon>
        <taxon>Cyanidiaceae</taxon>
        <taxon>Cyanidium</taxon>
    </lineage>
</organism>
<sequence length="771" mass="82629">MPSLFSFISWLPVRPTGTWGRTARCLPFHPAQRWVTPRWVSSRPAASPHLEAVMAALAANPKAVKKETSGDGVSPAPLSPQHVSRYAISPATAGVLAERGITELTEIQALTFNDVFAGKDIIGRSHTGTGKTLAFGLPIVERLVIMQHESRAAAASSNGAVDDGTPAAPPLPSGKGRAPIAIVLAPTRELARQVSEQLEAIGRPHRLSVACLYGGASYTPQEGALQRGLDILVGTPGRIIDHLQRGTLDLSHIRVAVLDEADEMLSMGFAEDVETIFSKMPPKTNRQTILFSATMPSWVVKMASQHQRLPVIHDAVGRGETRASKTVRHIAVRVPSEESVRAALLEDILLAYGSGDVGSGTGLRCIVFTETKREADELVASSSVFRGTVAQVLHGDVSQRQREATLSQFKMGRFGILVATDVAARGIDISDVDVVLQFRTPRDPDTYIHRSGRTGRAGRAGTAVVLHSDSETGLLRRLEREAGITFERAGPPTTELMLQLAANQMVRTVGDAATSAVIPHFEAAAAQLLREPFEGDAQRALAAALAVASGRTRISHRSVLTGESGLRTLLLTAPGDALEPRDVLGIVRRLSGDGQHFADQVGKVRLCRDARQAVFDVPAASADAILQLLQRAEGQLSGAEEGPPAGDTGVAAAVVLLSAGVRLEACLQLPPLQSEERERAHSRSRFRGRSRYGADASGKAVEEDEEDAMEDIGYGGRFRGRGGSSSAASRDARNGRMGVRSEHGSSDRTGRRERFDRRRGGRPFSRRTRMP</sequence>
<dbReference type="CDD" id="cd00268">
    <property type="entry name" value="DEADc"/>
    <property type="match status" value="1"/>
</dbReference>
<protein>
    <recommendedName>
        <fullName evidence="12">RNA helicase</fullName>
    </recommendedName>
</protein>
<dbReference type="SUPFAM" id="SSF52540">
    <property type="entry name" value="P-loop containing nucleoside triphosphate hydrolases"/>
    <property type="match status" value="1"/>
</dbReference>
<keyword evidence="5 6" id="KW-0067">ATP-binding</keyword>
<keyword evidence="11" id="KW-1185">Reference proteome</keyword>
<evidence type="ECO:0000256" key="7">
    <source>
        <dbReference type="SAM" id="MobiDB-lite"/>
    </source>
</evidence>
<evidence type="ECO:0008006" key="12">
    <source>
        <dbReference type="Google" id="ProtNLM"/>
    </source>
</evidence>
<dbReference type="Pfam" id="PF00271">
    <property type="entry name" value="Helicase_C"/>
    <property type="match status" value="1"/>
</dbReference>